<dbReference type="SUPFAM" id="SSF46785">
    <property type="entry name" value="Winged helix' DNA-binding domain"/>
    <property type="match status" value="1"/>
</dbReference>
<proteinExistence type="inferred from homology"/>
<dbReference type="InterPro" id="IPR000847">
    <property type="entry name" value="LysR_HTH_N"/>
</dbReference>
<dbReference type="Gene3D" id="3.40.190.10">
    <property type="entry name" value="Periplasmic binding protein-like II"/>
    <property type="match status" value="2"/>
</dbReference>
<keyword evidence="7" id="KW-1185">Reference proteome</keyword>
<dbReference type="InterPro" id="IPR005119">
    <property type="entry name" value="LysR_subst-bd"/>
</dbReference>
<dbReference type="PANTHER" id="PTHR30126">
    <property type="entry name" value="HTH-TYPE TRANSCRIPTIONAL REGULATOR"/>
    <property type="match status" value="1"/>
</dbReference>
<dbReference type="Gene3D" id="1.10.10.10">
    <property type="entry name" value="Winged helix-like DNA-binding domain superfamily/Winged helix DNA-binding domain"/>
    <property type="match status" value="1"/>
</dbReference>
<reference evidence="6 7" key="1">
    <citation type="journal article" date="2019" name="Int. J. Syst. Evol. Microbiol.">
        <title>The Global Catalogue of Microorganisms (GCM) 10K type strain sequencing project: providing services to taxonomists for standard genome sequencing and annotation.</title>
        <authorList>
            <consortium name="The Broad Institute Genomics Platform"/>
            <consortium name="The Broad Institute Genome Sequencing Center for Infectious Disease"/>
            <person name="Wu L."/>
            <person name="Ma J."/>
        </authorList>
    </citation>
    <scope>NUCLEOTIDE SEQUENCE [LARGE SCALE GENOMIC DNA]</scope>
    <source>
        <strain evidence="6 7">JCM 3325</strain>
    </source>
</reference>
<dbReference type="InterPro" id="IPR036390">
    <property type="entry name" value="WH_DNA-bd_sf"/>
</dbReference>
<dbReference type="RefSeq" id="WP_344592423.1">
    <property type="nucleotide sequence ID" value="NZ_BAAARW010000020.1"/>
</dbReference>
<keyword evidence="3" id="KW-0238">DNA-binding</keyword>
<comment type="similarity">
    <text evidence="1">Belongs to the LysR transcriptional regulatory family.</text>
</comment>
<keyword evidence="2" id="KW-0805">Transcription regulation</keyword>
<dbReference type="EMBL" id="BAAARW010000020">
    <property type="protein sequence ID" value="GAA2432327.1"/>
    <property type="molecule type" value="Genomic_DNA"/>
</dbReference>
<gene>
    <name evidence="6" type="ORF">GCM10010191_52900</name>
</gene>
<keyword evidence="4" id="KW-0804">Transcription</keyword>
<comment type="caution">
    <text evidence="6">The sequence shown here is derived from an EMBL/GenBank/DDBJ whole genome shotgun (WGS) entry which is preliminary data.</text>
</comment>
<feature type="domain" description="HTH lysR-type" evidence="5">
    <location>
        <begin position="4"/>
        <end position="61"/>
    </location>
</feature>
<evidence type="ECO:0000259" key="5">
    <source>
        <dbReference type="PROSITE" id="PS50931"/>
    </source>
</evidence>
<name>A0ABN3JM54_9ACTN</name>
<dbReference type="Pfam" id="PF00126">
    <property type="entry name" value="HTH_1"/>
    <property type="match status" value="1"/>
</dbReference>
<protein>
    <submittedName>
        <fullName evidence="6">LysR substrate-binding domain-containing protein</fullName>
    </submittedName>
</protein>
<accession>A0ABN3JM54</accession>
<evidence type="ECO:0000256" key="3">
    <source>
        <dbReference type="ARBA" id="ARBA00023125"/>
    </source>
</evidence>
<dbReference type="Proteomes" id="UP001501231">
    <property type="component" value="Unassembled WGS sequence"/>
</dbReference>
<evidence type="ECO:0000256" key="2">
    <source>
        <dbReference type="ARBA" id="ARBA00023015"/>
    </source>
</evidence>
<dbReference type="PANTHER" id="PTHR30126:SF39">
    <property type="entry name" value="HTH-TYPE TRANSCRIPTIONAL REGULATOR CYSL"/>
    <property type="match status" value="1"/>
</dbReference>
<dbReference type="Pfam" id="PF03466">
    <property type="entry name" value="LysR_substrate"/>
    <property type="match status" value="1"/>
</dbReference>
<organism evidence="6 7">
    <name type="scientific">Actinomadura vinacea</name>
    <dbReference type="NCBI Taxonomy" id="115336"/>
    <lineage>
        <taxon>Bacteria</taxon>
        <taxon>Bacillati</taxon>
        <taxon>Actinomycetota</taxon>
        <taxon>Actinomycetes</taxon>
        <taxon>Streptosporangiales</taxon>
        <taxon>Thermomonosporaceae</taxon>
        <taxon>Actinomadura</taxon>
    </lineage>
</organism>
<evidence type="ECO:0000256" key="4">
    <source>
        <dbReference type="ARBA" id="ARBA00023163"/>
    </source>
</evidence>
<dbReference type="CDD" id="cd05466">
    <property type="entry name" value="PBP2_LTTR_substrate"/>
    <property type="match status" value="1"/>
</dbReference>
<evidence type="ECO:0000256" key="1">
    <source>
        <dbReference type="ARBA" id="ARBA00009437"/>
    </source>
</evidence>
<sequence>MRDVSFDLLRTFVAVYRSGSVSRAAELRGISQPTVTAHIKTLEADLDRPLFDRVPRGMAPTQVADHLATRVAPAIDSLEDWVHDQSDAPFERAVHLGGPAELLCARVLPSLADLIAQGLQLRVRFGMPDDLLADLAGGGLDLVVSSIRPRRRGLDVEVLTDEEFALVAAPTWTADDIDRAPLIAYAENLPILRRYWRTVFETRLTRGPAVVVPDLRGVLTAVTAGAGITVLPVYLCATELADGRLRLLHQPQVPPINTLFLAGRAGAAHPAAAAVRGRLLLQGRTWTAEVT</sequence>
<dbReference type="PROSITE" id="PS50931">
    <property type="entry name" value="HTH_LYSR"/>
    <property type="match status" value="1"/>
</dbReference>
<evidence type="ECO:0000313" key="6">
    <source>
        <dbReference type="EMBL" id="GAA2432327.1"/>
    </source>
</evidence>
<dbReference type="PRINTS" id="PR00039">
    <property type="entry name" value="HTHLYSR"/>
</dbReference>
<dbReference type="SUPFAM" id="SSF53850">
    <property type="entry name" value="Periplasmic binding protein-like II"/>
    <property type="match status" value="1"/>
</dbReference>
<evidence type="ECO:0000313" key="7">
    <source>
        <dbReference type="Proteomes" id="UP001501231"/>
    </source>
</evidence>
<dbReference type="InterPro" id="IPR036388">
    <property type="entry name" value="WH-like_DNA-bd_sf"/>
</dbReference>